<accession>Q23QV5</accession>
<dbReference type="Pfam" id="PF01823">
    <property type="entry name" value="MACPF"/>
    <property type="match status" value="1"/>
</dbReference>
<dbReference type="SMART" id="SM00457">
    <property type="entry name" value="MACPF"/>
    <property type="match status" value="1"/>
</dbReference>
<feature type="chain" id="PRO_5004202065" evidence="1">
    <location>
        <begin position="22"/>
        <end position="518"/>
    </location>
</feature>
<dbReference type="InParanoid" id="Q23QV5"/>
<dbReference type="KEGG" id="tet:TTHERM_00249780"/>
<evidence type="ECO:0000256" key="1">
    <source>
        <dbReference type="SAM" id="SignalP"/>
    </source>
</evidence>
<dbReference type="FunCoup" id="Q23QV5">
    <property type="interactions" value="11"/>
</dbReference>
<dbReference type="PROSITE" id="PS50231">
    <property type="entry name" value="RICIN_B_LECTIN"/>
    <property type="match status" value="1"/>
</dbReference>
<dbReference type="SUPFAM" id="SSF50370">
    <property type="entry name" value="Ricin B-like lectins"/>
    <property type="match status" value="1"/>
</dbReference>
<dbReference type="RefSeq" id="XP_001019028.1">
    <property type="nucleotide sequence ID" value="XM_001019028.1"/>
</dbReference>
<dbReference type="OMA" id="PMPINIS"/>
<proteinExistence type="predicted"/>
<reference evidence="4" key="1">
    <citation type="journal article" date="2006" name="PLoS Biol.">
        <title>Macronuclear genome sequence of the ciliate Tetrahymena thermophila, a model eukaryote.</title>
        <authorList>
            <person name="Eisen J.A."/>
            <person name="Coyne R.S."/>
            <person name="Wu M."/>
            <person name="Wu D."/>
            <person name="Thiagarajan M."/>
            <person name="Wortman J.R."/>
            <person name="Badger J.H."/>
            <person name="Ren Q."/>
            <person name="Amedeo P."/>
            <person name="Jones K.M."/>
            <person name="Tallon L.J."/>
            <person name="Delcher A.L."/>
            <person name="Salzberg S.L."/>
            <person name="Silva J.C."/>
            <person name="Haas B.J."/>
            <person name="Majoros W.H."/>
            <person name="Farzad M."/>
            <person name="Carlton J.M."/>
            <person name="Smith R.K. Jr."/>
            <person name="Garg J."/>
            <person name="Pearlman R.E."/>
            <person name="Karrer K.M."/>
            <person name="Sun L."/>
            <person name="Manning G."/>
            <person name="Elde N.C."/>
            <person name="Turkewitz A.P."/>
            <person name="Asai D.J."/>
            <person name="Wilkes D.E."/>
            <person name="Wang Y."/>
            <person name="Cai H."/>
            <person name="Collins K."/>
            <person name="Stewart B.A."/>
            <person name="Lee S.R."/>
            <person name="Wilamowska K."/>
            <person name="Weinberg Z."/>
            <person name="Ruzzo W.L."/>
            <person name="Wloga D."/>
            <person name="Gaertig J."/>
            <person name="Frankel J."/>
            <person name="Tsao C.-C."/>
            <person name="Gorovsky M.A."/>
            <person name="Keeling P.J."/>
            <person name="Waller R.F."/>
            <person name="Patron N.J."/>
            <person name="Cherry J.M."/>
            <person name="Stover N.A."/>
            <person name="Krieger C.J."/>
            <person name="del Toro C."/>
            <person name="Ryder H.F."/>
            <person name="Williamson S.C."/>
            <person name="Barbeau R.A."/>
            <person name="Hamilton E.P."/>
            <person name="Orias E."/>
        </authorList>
    </citation>
    <scope>NUCLEOTIDE SEQUENCE [LARGE SCALE GENOMIC DNA]</scope>
    <source>
        <strain evidence="4">SB210</strain>
    </source>
</reference>
<organism evidence="3 4">
    <name type="scientific">Tetrahymena thermophila (strain SB210)</name>
    <dbReference type="NCBI Taxonomy" id="312017"/>
    <lineage>
        <taxon>Eukaryota</taxon>
        <taxon>Sar</taxon>
        <taxon>Alveolata</taxon>
        <taxon>Ciliophora</taxon>
        <taxon>Intramacronucleata</taxon>
        <taxon>Oligohymenophorea</taxon>
        <taxon>Hymenostomatida</taxon>
        <taxon>Tetrahymenina</taxon>
        <taxon>Tetrahymenidae</taxon>
        <taxon>Tetrahymena</taxon>
    </lineage>
</organism>
<feature type="domain" description="MACPF" evidence="2">
    <location>
        <begin position="34"/>
        <end position="356"/>
    </location>
</feature>
<dbReference type="STRING" id="312017.Q23QV5"/>
<dbReference type="CDD" id="cd00161">
    <property type="entry name" value="beta-trefoil_Ricin-like"/>
    <property type="match status" value="1"/>
</dbReference>
<dbReference type="HOGENOM" id="CLU_526299_0_0_1"/>
<gene>
    <name evidence="3" type="ORF">TTHERM_00249780</name>
</gene>
<dbReference type="OrthoDB" id="284175at2759"/>
<evidence type="ECO:0000313" key="4">
    <source>
        <dbReference type="Proteomes" id="UP000009168"/>
    </source>
</evidence>
<dbReference type="AlphaFoldDB" id="Q23QV5"/>
<dbReference type="InterPro" id="IPR035992">
    <property type="entry name" value="Ricin_B-like_lectins"/>
</dbReference>
<sequence length="518" mass="57997">MNKRQKTVFLVFILLIGQCQAGYLRGQDQTILWNNTIDPASIGYIPNVQYLGSGYNIYFANPHSTTGLDPGFTNSGILELDYNNNLWTNINPDRSYYVPDNVSLTVEKSCIVSFQSQEVNSLSQYRDSLSSSVQFQAKYFAGKFSASSDYQEVQDGLNSANIQYIESQARCSIFQLDVYNSPSQNAQLTPQLQQALFTLAFNQTSQNDYYDFIDTWGTHVVTSVNLGSRFGYKYQMDKYQSNQLTQQGVNLSVSASYFSSSGSASGAYNQTQIQNFTQAMTSWSSYSIGATPDANQDPLSWAQQTLDTPMPINISILSFDDFLNKFSFSVNGLTSSQLNTVISNLSQYLQTYCANRLLVNGKIDACADQEVSSSQIFQYSNNTFKIQNFLSNNYIQGQNGQNITSAVLFTKNPNINIAQPDFQQFKMQIQSSNTVSFIQKQGGECITYSSSQNNSTLTLQSCNGSQNQQFQVIDIAPSLFYIKSTMNNLYFTSQGSYFQMQQLQSCLGCQVFNLAYII</sequence>
<dbReference type="GeneID" id="7843216"/>
<name>Q23QV5_TETTS</name>
<dbReference type="eggNOG" id="ENOG502S7UT">
    <property type="taxonomic scope" value="Eukaryota"/>
</dbReference>
<protein>
    <submittedName>
        <fullName evidence="3">MAC/perforin domain protein</fullName>
    </submittedName>
</protein>
<keyword evidence="1" id="KW-0732">Signal</keyword>
<dbReference type="PROSITE" id="PS51412">
    <property type="entry name" value="MACPF_2"/>
    <property type="match status" value="1"/>
</dbReference>
<dbReference type="TCDB" id="1.C.39.7.1">
    <property type="family name" value="the membrane attack complex/perforin (macpf) family"/>
</dbReference>
<dbReference type="Proteomes" id="UP000009168">
    <property type="component" value="Unassembled WGS sequence"/>
</dbReference>
<evidence type="ECO:0000313" key="3">
    <source>
        <dbReference type="EMBL" id="EAR98783.1"/>
    </source>
</evidence>
<dbReference type="InterPro" id="IPR020864">
    <property type="entry name" value="MACPF"/>
</dbReference>
<dbReference type="Gene3D" id="2.80.10.50">
    <property type="match status" value="1"/>
</dbReference>
<dbReference type="EMBL" id="GG662647">
    <property type="protein sequence ID" value="EAR98783.1"/>
    <property type="molecule type" value="Genomic_DNA"/>
</dbReference>
<keyword evidence="4" id="KW-1185">Reference proteome</keyword>
<evidence type="ECO:0000259" key="2">
    <source>
        <dbReference type="PROSITE" id="PS51412"/>
    </source>
</evidence>
<feature type="signal peptide" evidence="1">
    <location>
        <begin position="1"/>
        <end position="21"/>
    </location>
</feature>